<protein>
    <recommendedName>
        <fullName evidence="6">NAC domain-containing protein</fullName>
    </recommendedName>
</protein>
<keyword evidence="8" id="KW-1185">Reference proteome</keyword>
<comment type="subcellular location">
    <subcellularLocation>
        <location evidence="1">Nucleus</location>
    </subcellularLocation>
</comment>
<reference evidence="8" key="2">
    <citation type="submission" date="2013-12" db="EMBL/GenBank/DDBJ databases">
        <authorList>
            <person name="Yu Y."/>
            <person name="Lee S."/>
            <person name="de Baynast K."/>
            <person name="Wissotski M."/>
            <person name="Liu L."/>
            <person name="Talag J."/>
            <person name="Goicoechea J."/>
            <person name="Angelova A."/>
            <person name="Jetty R."/>
            <person name="Kudrna D."/>
            <person name="Golser W."/>
            <person name="Rivera L."/>
            <person name="Zhang J."/>
            <person name="Wing R."/>
        </authorList>
    </citation>
    <scope>NUCLEOTIDE SEQUENCE</scope>
</reference>
<reference evidence="7" key="3">
    <citation type="submission" date="2015-04" db="UniProtKB">
        <authorList>
            <consortium name="EnsemblPlants"/>
        </authorList>
    </citation>
    <scope>IDENTIFICATION</scope>
</reference>
<keyword evidence="2" id="KW-0805">Transcription regulation</keyword>
<evidence type="ECO:0000313" key="8">
    <source>
        <dbReference type="Proteomes" id="UP000032180"/>
    </source>
</evidence>
<dbReference type="AlphaFoldDB" id="A0A0D9XYT3"/>
<keyword evidence="5" id="KW-0539">Nucleus</keyword>
<evidence type="ECO:0000256" key="5">
    <source>
        <dbReference type="ARBA" id="ARBA00023242"/>
    </source>
</evidence>
<keyword evidence="3" id="KW-0238">DNA-binding</keyword>
<name>A0A0D9XYT3_9ORYZ</name>
<dbReference type="PROSITE" id="PS51005">
    <property type="entry name" value="NAC"/>
    <property type="match status" value="1"/>
</dbReference>
<keyword evidence="4" id="KW-0804">Transcription</keyword>
<reference evidence="7 8" key="1">
    <citation type="submission" date="2012-08" db="EMBL/GenBank/DDBJ databases">
        <title>Oryza genome evolution.</title>
        <authorList>
            <person name="Wing R.A."/>
        </authorList>
    </citation>
    <scope>NUCLEOTIDE SEQUENCE</scope>
</reference>
<dbReference type="Gramene" id="LPERR12G08390.1">
    <property type="protein sequence ID" value="LPERR12G08390.1"/>
    <property type="gene ID" value="LPERR12G08390"/>
</dbReference>
<dbReference type="Proteomes" id="UP000032180">
    <property type="component" value="Chromosome 12"/>
</dbReference>
<evidence type="ECO:0000313" key="7">
    <source>
        <dbReference type="EnsemblPlants" id="LPERR12G08390.1"/>
    </source>
</evidence>
<dbReference type="GO" id="GO:0005634">
    <property type="term" value="C:nucleus"/>
    <property type="evidence" value="ECO:0007669"/>
    <property type="project" value="UniProtKB-SubCell"/>
</dbReference>
<feature type="domain" description="NAC" evidence="6">
    <location>
        <begin position="9"/>
        <end position="150"/>
    </location>
</feature>
<organism evidence="7 8">
    <name type="scientific">Leersia perrieri</name>
    <dbReference type="NCBI Taxonomy" id="77586"/>
    <lineage>
        <taxon>Eukaryota</taxon>
        <taxon>Viridiplantae</taxon>
        <taxon>Streptophyta</taxon>
        <taxon>Embryophyta</taxon>
        <taxon>Tracheophyta</taxon>
        <taxon>Spermatophyta</taxon>
        <taxon>Magnoliopsida</taxon>
        <taxon>Liliopsida</taxon>
        <taxon>Poales</taxon>
        <taxon>Poaceae</taxon>
        <taxon>BOP clade</taxon>
        <taxon>Oryzoideae</taxon>
        <taxon>Oryzeae</taxon>
        <taxon>Oryzinae</taxon>
        <taxon>Leersia</taxon>
    </lineage>
</organism>
<accession>A0A0D9XYT3</accession>
<dbReference type="HOGENOM" id="CLU_049678_1_0_1"/>
<evidence type="ECO:0000256" key="1">
    <source>
        <dbReference type="ARBA" id="ARBA00004123"/>
    </source>
</evidence>
<dbReference type="Pfam" id="PF02365">
    <property type="entry name" value="NAM"/>
    <property type="match status" value="1"/>
</dbReference>
<evidence type="ECO:0000256" key="3">
    <source>
        <dbReference type="ARBA" id="ARBA00023125"/>
    </source>
</evidence>
<evidence type="ECO:0000256" key="4">
    <source>
        <dbReference type="ARBA" id="ARBA00023163"/>
    </source>
</evidence>
<dbReference type="InterPro" id="IPR036093">
    <property type="entry name" value="NAC_dom_sf"/>
</dbReference>
<dbReference type="GO" id="GO:0006355">
    <property type="term" value="P:regulation of DNA-templated transcription"/>
    <property type="evidence" value="ECO:0007669"/>
    <property type="project" value="InterPro"/>
</dbReference>
<dbReference type="EnsemblPlants" id="LPERR12G08390.1">
    <property type="protein sequence ID" value="LPERR12G08390.1"/>
    <property type="gene ID" value="LPERR12G08390"/>
</dbReference>
<dbReference type="InterPro" id="IPR003441">
    <property type="entry name" value="NAC-dom"/>
</dbReference>
<dbReference type="eggNOG" id="ENOG502RRP6">
    <property type="taxonomic scope" value="Eukaryota"/>
</dbReference>
<sequence>MASNLDLLLEAGYRFSPSPQEVVTFYIPRLFANITDPYIHIADVYAAEPKDLARDFAPVASSSNGDRWFFTQCKRVKGKVSRAAGGGTWVSQSSKDIKNREGKKIGETKNFRFKKGANKENTDWLMEEYHLVGGKQAGDVEPVVCRIYVSPRAAPDSAAHQESAALPPRPQELAPPLAPAPAMITKQQQQAAPLKRPAVSASVAETLPCSKKMRRPVSAKRVMAPPPPLPMPTYLIDPFKQPPQPLPQENSNQKLMMDAAPFLDKSGAERDDDVDDFAEIEQQIFSYGEEIAGRVALAPTVKQTIAPNDDEPHEFCDEDMDELMKLMDDKIEEAADAGNGTEGDDMGEFARFLEDGLLSNDDKSLDQFEKEFLKVFH</sequence>
<evidence type="ECO:0000256" key="2">
    <source>
        <dbReference type="ARBA" id="ARBA00023015"/>
    </source>
</evidence>
<dbReference type="Gene3D" id="2.170.150.80">
    <property type="entry name" value="NAC domain"/>
    <property type="match status" value="1"/>
</dbReference>
<evidence type="ECO:0000259" key="6">
    <source>
        <dbReference type="PROSITE" id="PS51005"/>
    </source>
</evidence>
<dbReference type="SUPFAM" id="SSF101941">
    <property type="entry name" value="NAC domain"/>
    <property type="match status" value="1"/>
</dbReference>
<proteinExistence type="predicted"/>
<dbReference type="PANTHER" id="PTHR31989">
    <property type="entry name" value="NAC DOMAIN-CONTAINING PROTEIN 82-RELATED"/>
    <property type="match status" value="1"/>
</dbReference>
<dbReference type="GO" id="GO:0003677">
    <property type="term" value="F:DNA binding"/>
    <property type="evidence" value="ECO:0007669"/>
    <property type="project" value="UniProtKB-KW"/>
</dbReference>